<gene>
    <name evidence="1" type="ORF">TPC1_12097</name>
</gene>
<protein>
    <submittedName>
        <fullName evidence="1">Uncharacterized protein</fullName>
    </submittedName>
</protein>
<evidence type="ECO:0000313" key="1">
    <source>
        <dbReference type="EMBL" id="JAP95034.1"/>
    </source>
</evidence>
<dbReference type="EMBL" id="GDID01001572">
    <property type="protein sequence ID" value="JAP95034.1"/>
    <property type="molecule type" value="Transcribed_RNA"/>
</dbReference>
<feature type="non-terminal residue" evidence="1">
    <location>
        <position position="200"/>
    </location>
</feature>
<name>A0A146KGN0_9EUKA</name>
<organism evidence="1">
    <name type="scientific">Trepomonas sp. PC1</name>
    <dbReference type="NCBI Taxonomy" id="1076344"/>
    <lineage>
        <taxon>Eukaryota</taxon>
        <taxon>Metamonada</taxon>
        <taxon>Diplomonadida</taxon>
        <taxon>Hexamitidae</taxon>
        <taxon>Hexamitinae</taxon>
        <taxon>Trepomonas</taxon>
    </lineage>
</organism>
<accession>A0A146KGN0</accession>
<proteinExistence type="predicted"/>
<reference evidence="1" key="1">
    <citation type="submission" date="2015-07" db="EMBL/GenBank/DDBJ databases">
        <title>Adaptation to a free-living lifestyle via gene acquisitions in the diplomonad Trepomonas sp. PC1.</title>
        <authorList>
            <person name="Xu F."/>
            <person name="Jerlstrom-Hultqvist J."/>
            <person name="Kolisko M."/>
            <person name="Simpson A.G.B."/>
            <person name="Roger A.J."/>
            <person name="Svard S.G."/>
            <person name="Andersson J.O."/>
        </authorList>
    </citation>
    <scope>NUCLEOTIDE SEQUENCE</scope>
    <source>
        <strain evidence="1">PC1</strain>
    </source>
</reference>
<sequence length="200" mass="23410">PETTSNRLFDTFAQGQNAITTQSLKQHLNGLKFFTTNIELHEIINEVLMLNDQYRTISQKLFRFIRISPPTVQNYSVTLNILAEYTKFNCAYIHKGFITPDAIETALLRENNAKRIDKITLQLMSICFSSEYELVSIKELYYKMKKLIPNTWRKWIQQQLEEGAGEYQIISELSDKFDEEMARKCILDIKNHGYKSVLPE</sequence>
<dbReference type="AlphaFoldDB" id="A0A146KGN0"/>
<feature type="non-terminal residue" evidence="1">
    <location>
        <position position="1"/>
    </location>
</feature>